<dbReference type="PANTHER" id="PTHR43394:SF1">
    <property type="entry name" value="ATP-BINDING CASSETTE SUB-FAMILY B MEMBER 10, MITOCHONDRIAL"/>
    <property type="match status" value="1"/>
</dbReference>
<feature type="domain" description="ABC transmembrane type-1" evidence="9">
    <location>
        <begin position="48"/>
        <end position="326"/>
    </location>
</feature>
<dbReference type="PROSITE" id="PS50893">
    <property type="entry name" value="ABC_TRANSPORTER_2"/>
    <property type="match status" value="1"/>
</dbReference>
<dbReference type="Proteomes" id="UP001156389">
    <property type="component" value="Unassembled WGS sequence"/>
</dbReference>
<dbReference type="InterPro" id="IPR017871">
    <property type="entry name" value="ABC_transporter-like_CS"/>
</dbReference>
<reference evidence="10 11" key="1">
    <citation type="submission" date="2021-10" db="EMBL/GenBank/DDBJ databases">
        <title>Streptomyces gossypii sp. nov., isolated from soil collected from cotton field.</title>
        <authorList>
            <person name="Ge X."/>
            <person name="Chen X."/>
            <person name="Liu W."/>
        </authorList>
    </citation>
    <scope>NUCLEOTIDE SEQUENCE [LARGE SCALE GENOMIC DNA]</scope>
    <source>
        <strain evidence="10 11">N2-109</strain>
    </source>
</reference>
<dbReference type="InterPro" id="IPR011527">
    <property type="entry name" value="ABC1_TM_dom"/>
</dbReference>
<dbReference type="InterPro" id="IPR039421">
    <property type="entry name" value="Type_1_exporter"/>
</dbReference>
<keyword evidence="6 7" id="KW-0472">Membrane</keyword>
<evidence type="ECO:0000259" key="9">
    <source>
        <dbReference type="PROSITE" id="PS50929"/>
    </source>
</evidence>
<evidence type="ECO:0000256" key="5">
    <source>
        <dbReference type="ARBA" id="ARBA00022989"/>
    </source>
</evidence>
<evidence type="ECO:0000256" key="1">
    <source>
        <dbReference type="ARBA" id="ARBA00004651"/>
    </source>
</evidence>
<evidence type="ECO:0000256" key="4">
    <source>
        <dbReference type="ARBA" id="ARBA00022840"/>
    </source>
</evidence>
<feature type="transmembrane region" description="Helical" evidence="7">
    <location>
        <begin position="79"/>
        <end position="98"/>
    </location>
</feature>
<dbReference type="InterPro" id="IPR003439">
    <property type="entry name" value="ABC_transporter-like_ATP-bd"/>
</dbReference>
<evidence type="ECO:0000256" key="2">
    <source>
        <dbReference type="ARBA" id="ARBA00022692"/>
    </source>
</evidence>
<dbReference type="InterPro" id="IPR027417">
    <property type="entry name" value="P-loop_NTPase"/>
</dbReference>
<feature type="transmembrane region" description="Helical" evidence="7">
    <location>
        <begin position="164"/>
        <end position="194"/>
    </location>
</feature>
<dbReference type="GO" id="GO:0005524">
    <property type="term" value="F:ATP binding"/>
    <property type="evidence" value="ECO:0007669"/>
    <property type="project" value="UniProtKB-KW"/>
</dbReference>
<keyword evidence="3" id="KW-0547">Nucleotide-binding</keyword>
<evidence type="ECO:0000256" key="3">
    <source>
        <dbReference type="ARBA" id="ARBA00022741"/>
    </source>
</evidence>
<dbReference type="SUPFAM" id="SSF52540">
    <property type="entry name" value="P-loop containing nucleoside triphosphate hydrolases"/>
    <property type="match status" value="1"/>
</dbReference>
<evidence type="ECO:0000256" key="7">
    <source>
        <dbReference type="SAM" id="Phobius"/>
    </source>
</evidence>
<name>A0ABT2JRU4_9ACTN</name>
<gene>
    <name evidence="10" type="ORF">LHJ74_11975</name>
</gene>
<dbReference type="Gene3D" id="3.40.50.300">
    <property type="entry name" value="P-loop containing nucleotide triphosphate hydrolases"/>
    <property type="match status" value="1"/>
</dbReference>
<keyword evidence="2 7" id="KW-0812">Transmembrane</keyword>
<dbReference type="InterPro" id="IPR003593">
    <property type="entry name" value="AAA+_ATPase"/>
</dbReference>
<evidence type="ECO:0000259" key="8">
    <source>
        <dbReference type="PROSITE" id="PS50893"/>
    </source>
</evidence>
<accession>A0ABT2JRU4</accession>
<evidence type="ECO:0000313" key="11">
    <source>
        <dbReference type="Proteomes" id="UP001156389"/>
    </source>
</evidence>
<feature type="transmembrane region" description="Helical" evidence="7">
    <location>
        <begin position="265"/>
        <end position="287"/>
    </location>
</feature>
<dbReference type="RefSeq" id="WP_260217945.1">
    <property type="nucleotide sequence ID" value="NZ_JAJAGO010000005.1"/>
</dbReference>
<comment type="caution">
    <text evidence="10">The sequence shown here is derived from an EMBL/GenBank/DDBJ whole genome shotgun (WGS) entry which is preliminary data.</text>
</comment>
<dbReference type="InterPro" id="IPR036640">
    <property type="entry name" value="ABC1_TM_sf"/>
</dbReference>
<dbReference type="Pfam" id="PF00005">
    <property type="entry name" value="ABC_tran"/>
    <property type="match status" value="1"/>
</dbReference>
<keyword evidence="5 7" id="KW-1133">Transmembrane helix</keyword>
<dbReference type="PANTHER" id="PTHR43394">
    <property type="entry name" value="ATP-DEPENDENT PERMEASE MDL1, MITOCHONDRIAL"/>
    <property type="match status" value="1"/>
</dbReference>
<evidence type="ECO:0000256" key="6">
    <source>
        <dbReference type="ARBA" id="ARBA00023136"/>
    </source>
</evidence>
<sequence length="629" mass="67361">MGGIRAGGRGDDLVKDGPGGRRLLGLLTTIWGYCWKAAPLVWIGHLPLAVLAGLIPVSAALLTKLVVDDLVSGGGQALLYAAGLAALGFFTGVVPHLAEYLRGELGRRMDRFLQDRLHTAVNGFHGLSRFEDPRHLDRLRMATEASGGSMMPVTGGMAETGRNAVAVVSLLITLVFLSPVMAGLVVVAAVPVLLGQLALSRRRVGMLAATSMAMRKELFYSALLTEERAAKEVRLFGLGTFLKARMLGELGTVQDAERRVDRKDAAVQSSLAGLSALVAGGGLVWAVDAAMAGRLTPGDVTAFAAAVAGVQTALVGLVVSLAQAHQSLLMFSFHEAVTGLPDDLAPPRELVAGGARHLPALRHGVELRDVWFRYDTQQRWVLRGVDLFIPFGTSLALVGLNGAGKSTLIKLLCRFYDPVRGSVHWDGRDLRDIAPEELRRRMGVLFQDFMCYDLTARENIGVGALDLMEDGEQIRRASGLAGAHEVVAALPRGYDTLLSRIFFADDGGEEEDPEAGMVLSGGQWQRLALARALLRQGRDLLILDEPSAGLDAQAEYEVHARLRAHRTGATSLLVSHRLSAVREADVIVVLDEGRITEQGTHDELMAAEGAYAQLFTVQAAGYLPEAVES</sequence>
<feature type="transmembrane region" description="Helical" evidence="7">
    <location>
        <begin position="302"/>
        <end position="322"/>
    </location>
</feature>
<dbReference type="SUPFAM" id="SSF90123">
    <property type="entry name" value="ABC transporter transmembrane region"/>
    <property type="match status" value="1"/>
</dbReference>
<proteinExistence type="predicted"/>
<organism evidence="10 11">
    <name type="scientific">Streptomyces gossypii</name>
    <dbReference type="NCBI Taxonomy" id="2883101"/>
    <lineage>
        <taxon>Bacteria</taxon>
        <taxon>Bacillati</taxon>
        <taxon>Actinomycetota</taxon>
        <taxon>Actinomycetes</taxon>
        <taxon>Kitasatosporales</taxon>
        <taxon>Streptomycetaceae</taxon>
        <taxon>Streptomyces</taxon>
    </lineage>
</organism>
<dbReference type="PROSITE" id="PS00211">
    <property type="entry name" value="ABC_TRANSPORTER_1"/>
    <property type="match status" value="1"/>
</dbReference>
<keyword evidence="4 10" id="KW-0067">ATP-binding</keyword>
<keyword evidence="11" id="KW-1185">Reference proteome</keyword>
<feature type="domain" description="ABC transporter" evidence="8">
    <location>
        <begin position="365"/>
        <end position="617"/>
    </location>
</feature>
<dbReference type="SMART" id="SM00382">
    <property type="entry name" value="AAA"/>
    <property type="match status" value="1"/>
</dbReference>
<feature type="transmembrane region" description="Helical" evidence="7">
    <location>
        <begin position="48"/>
        <end position="67"/>
    </location>
</feature>
<dbReference type="Gene3D" id="1.20.1560.10">
    <property type="entry name" value="ABC transporter type 1, transmembrane domain"/>
    <property type="match status" value="1"/>
</dbReference>
<dbReference type="EMBL" id="JAJAGO010000005">
    <property type="protein sequence ID" value="MCT2590616.1"/>
    <property type="molecule type" value="Genomic_DNA"/>
</dbReference>
<comment type="subcellular location">
    <subcellularLocation>
        <location evidence="1">Cell membrane</location>
        <topology evidence="1">Multi-pass membrane protein</topology>
    </subcellularLocation>
</comment>
<protein>
    <submittedName>
        <fullName evidence="10">ABC transporter ATP-binding protein/permease</fullName>
    </submittedName>
</protein>
<evidence type="ECO:0000313" key="10">
    <source>
        <dbReference type="EMBL" id="MCT2590616.1"/>
    </source>
</evidence>
<dbReference type="PROSITE" id="PS50929">
    <property type="entry name" value="ABC_TM1F"/>
    <property type="match status" value="1"/>
</dbReference>